<feature type="compositionally biased region" description="Low complexity" evidence="7">
    <location>
        <begin position="1067"/>
        <end position="1079"/>
    </location>
</feature>
<dbReference type="PROSITE" id="PS01359">
    <property type="entry name" value="ZF_PHD_1"/>
    <property type="match status" value="1"/>
</dbReference>
<feature type="region of interest" description="Disordered" evidence="7">
    <location>
        <begin position="43"/>
        <end position="80"/>
    </location>
</feature>
<evidence type="ECO:0000259" key="8">
    <source>
        <dbReference type="PROSITE" id="PS50016"/>
    </source>
</evidence>
<feature type="region of interest" description="Disordered" evidence="7">
    <location>
        <begin position="625"/>
        <end position="657"/>
    </location>
</feature>
<dbReference type="Gene3D" id="3.30.40.10">
    <property type="entry name" value="Zinc/RING finger domain, C3HC4 (zinc finger)"/>
    <property type="match status" value="2"/>
</dbReference>
<feature type="compositionally biased region" description="Polar residues" evidence="7">
    <location>
        <begin position="1027"/>
        <end position="1042"/>
    </location>
</feature>
<feature type="domain" description="PHD-type" evidence="8">
    <location>
        <begin position="243"/>
        <end position="313"/>
    </location>
</feature>
<dbReference type="InterPro" id="IPR011011">
    <property type="entry name" value="Znf_FYVE_PHD"/>
</dbReference>
<keyword evidence="1" id="KW-0479">Metal-binding</keyword>
<dbReference type="InterPro" id="IPR019787">
    <property type="entry name" value="Znf_PHD-finger"/>
</dbReference>
<dbReference type="AlphaFoldDB" id="A0AAV4VQ92"/>
<dbReference type="EMBL" id="BPLQ01013441">
    <property type="protein sequence ID" value="GIY72099.1"/>
    <property type="molecule type" value="Genomic_DNA"/>
</dbReference>
<feature type="compositionally biased region" description="Low complexity" evidence="7">
    <location>
        <begin position="1112"/>
        <end position="1124"/>
    </location>
</feature>
<dbReference type="PROSITE" id="PS51805">
    <property type="entry name" value="EPHD"/>
    <property type="match status" value="1"/>
</dbReference>
<feature type="compositionally biased region" description="Polar residues" evidence="7">
    <location>
        <begin position="916"/>
        <end position="925"/>
    </location>
</feature>
<feature type="domain" description="PHD-type" evidence="9">
    <location>
        <begin position="315"/>
        <end position="430"/>
    </location>
</feature>
<feature type="region of interest" description="Disordered" evidence="7">
    <location>
        <begin position="995"/>
        <end position="1162"/>
    </location>
</feature>
<dbReference type="GO" id="GO:0008270">
    <property type="term" value="F:zinc ion binding"/>
    <property type="evidence" value="ECO:0007669"/>
    <property type="project" value="UniProtKB-KW"/>
</dbReference>
<feature type="compositionally biased region" description="Basic and acidic residues" evidence="7">
    <location>
        <begin position="995"/>
        <end position="1008"/>
    </location>
</feature>
<proteinExistence type="predicted"/>
<feature type="compositionally biased region" description="Low complexity" evidence="7">
    <location>
        <begin position="629"/>
        <end position="639"/>
    </location>
</feature>
<dbReference type="Pfam" id="PF10513">
    <property type="entry name" value="EPL1"/>
    <property type="match status" value="1"/>
</dbReference>
<dbReference type="Pfam" id="PF13831">
    <property type="entry name" value="PHD_2"/>
    <property type="match status" value="1"/>
</dbReference>
<dbReference type="Proteomes" id="UP001054837">
    <property type="component" value="Unassembled WGS sequence"/>
</dbReference>
<dbReference type="InterPro" id="IPR050701">
    <property type="entry name" value="Histone_Mod_Regulator"/>
</dbReference>
<feature type="compositionally biased region" description="Basic and acidic residues" evidence="7">
    <location>
        <begin position="1138"/>
        <end position="1148"/>
    </location>
</feature>
<keyword evidence="6" id="KW-0175">Coiled coil</keyword>
<gene>
    <name evidence="10" type="primary">JADE1</name>
    <name evidence="10" type="ORF">CDAR_94292</name>
</gene>
<dbReference type="Pfam" id="PF13832">
    <property type="entry name" value="zf-HC5HC2H_2"/>
    <property type="match status" value="1"/>
</dbReference>
<feature type="compositionally biased region" description="Polar residues" evidence="7">
    <location>
        <begin position="1056"/>
        <end position="1066"/>
    </location>
</feature>
<keyword evidence="4" id="KW-0862">Zinc</keyword>
<sequence length="1233" mass="140722">MSAMMAAWSSNLIDCACHPFGLFISLKSVIKITDMPGKRRRKTCFTASKGKRKKTNWSDEDNADSQSSINSSKNDGQSAHSTELYRKDLISTMNVRDDHQFADDEITEIADNWKCLWNQAVQVPNSIDKLRRPTNIIELRKRNKTSSFHRPKKLFHYLNSSFDKEVHFAITTHVYEKGVCQYYMNNADYHWLMNFNHLREDHGIRPLDEYVFEEIMEEFEIQAFENIQNTVNSEGLGTEYDEDAVCDVCRSVKGVQRIIAKMQRKRNTKKQPDSLDGNEMVFCDHCNVCVHQVCYGIAKIPKGSWICHTCVLDIGPPCILCPNKGGAMKLTRSQSWAHVSCAVWIPELSFQDFIKMEPIVGTSKIPENRWSLTCSLCKKKNGVCITCSEKGCKTSFHVTCAFNEGLQMRATVKNNFTDEDSLKAFCRKHSKKQSAKFSDSEEDVSAVMHVRKNAQTREKVRQLKIQEKEKEFYNFVNIENVVEKFNNLDLEEVITIFNYWKMKRKQNFNQALVIPKIDQEDHCYAFRNKMIHLREDLERVRNLSYMVQKREESYRKWLKIKNETFSKQLDILENENRNLSAEERQAVLNANDGSLAEDKAYAFKNQYSPVLQDVLTVLQGKDAAKRQVNNNNNASLKSSSSKKKYNKKSDDNPYAKPYLNGLEKRVQRFFPTTSKQKSEDKQNFNFENAAFDEVNNINPQMKDEIDYNFHVEVKHDISGDISSNFNDISDDNKDNTWISSQCSNDSETSLPLNSTSEQEGLEICHIKPNIIMESECMKFETTNLGKLSIRESKDFISTVTSSEFKLNAESSHLLSDTLKNSEKRCKSLSTSVSYRKRKISGGSTKNQSSIKKRKLDNVRTTKSTGLSSEKCDIDMWSESTSMHVESHCVATKKELNFEGEKDGSVFSSTFEDKNGETNSAEQNWNSDDEQNSNDSKIIDVNNIAIESCLQTSLDLELQLKHNKISLPQPYVILKSKDIVNCNKSKNIILSDEEFPKKSSDKFSDEPMSEKSNGNICGKSEAKFRPVINNNSSVRTQSPTSVKGENETLKSRKLSPKHSSQDASINIKSSTSKQKDLSSSTIIAPPSLVNKHDTKKIRSGKPEENSLDSKRGSSPLSPLPDISSSNVKSYHSNAKSSWRKLEPRSEKAASKKPWTPNNGDNQAQASRLVFPSNHEPEIPRWPMDPNQAWGMTQMLHPPLPPPPVPPFRPPWIPMPHQNGFPPMMMNFRPGLYNT</sequence>
<feature type="compositionally biased region" description="Polar residues" evidence="7">
    <location>
        <begin position="64"/>
        <end position="80"/>
    </location>
</feature>
<feature type="compositionally biased region" description="Polar residues" evidence="7">
    <location>
        <begin position="1125"/>
        <end position="1135"/>
    </location>
</feature>
<evidence type="ECO:0000313" key="11">
    <source>
        <dbReference type="Proteomes" id="UP001054837"/>
    </source>
</evidence>
<evidence type="ECO:0000313" key="10">
    <source>
        <dbReference type="EMBL" id="GIY72099.1"/>
    </source>
</evidence>
<comment type="caution">
    <text evidence="10">The sequence shown here is derived from an EMBL/GenBank/DDBJ whole genome shotgun (WGS) entry which is preliminary data.</text>
</comment>
<evidence type="ECO:0000256" key="1">
    <source>
        <dbReference type="ARBA" id="ARBA00022723"/>
    </source>
</evidence>
<keyword evidence="11" id="KW-1185">Reference proteome</keyword>
<dbReference type="SUPFAM" id="SSF57903">
    <property type="entry name" value="FYVE/PHD zinc finger"/>
    <property type="match status" value="1"/>
</dbReference>
<organism evidence="10 11">
    <name type="scientific">Caerostris darwini</name>
    <dbReference type="NCBI Taxonomy" id="1538125"/>
    <lineage>
        <taxon>Eukaryota</taxon>
        <taxon>Metazoa</taxon>
        <taxon>Ecdysozoa</taxon>
        <taxon>Arthropoda</taxon>
        <taxon>Chelicerata</taxon>
        <taxon>Arachnida</taxon>
        <taxon>Araneae</taxon>
        <taxon>Araneomorphae</taxon>
        <taxon>Entelegynae</taxon>
        <taxon>Araneoidea</taxon>
        <taxon>Araneidae</taxon>
        <taxon>Caerostris</taxon>
    </lineage>
</organism>
<dbReference type="InterPro" id="IPR019786">
    <property type="entry name" value="Zinc_finger_PHD-type_CS"/>
</dbReference>
<evidence type="ECO:0000256" key="4">
    <source>
        <dbReference type="ARBA" id="ARBA00022833"/>
    </source>
</evidence>
<dbReference type="PANTHER" id="PTHR13793">
    <property type="entry name" value="PHD FINGER PROTEINS"/>
    <property type="match status" value="1"/>
</dbReference>
<name>A0AAV4VQ92_9ARAC</name>
<feature type="region of interest" description="Disordered" evidence="7">
    <location>
        <begin position="906"/>
        <end position="933"/>
    </location>
</feature>
<feature type="coiled-coil region" evidence="6">
    <location>
        <begin position="562"/>
        <end position="589"/>
    </location>
</feature>
<dbReference type="PANTHER" id="PTHR13793:SF160">
    <property type="entry name" value="PHD FINGER PROTEIN RHINOCEROS"/>
    <property type="match status" value="1"/>
</dbReference>
<keyword evidence="2" id="KW-0677">Repeat</keyword>
<protein>
    <submittedName>
        <fullName evidence="10">Protein Jade-1</fullName>
    </submittedName>
</protein>
<dbReference type="FunFam" id="3.30.40.10:FF:000030">
    <property type="entry name" value="Protein Jade-1 isoform 1"/>
    <property type="match status" value="1"/>
</dbReference>
<feature type="compositionally biased region" description="Basic and acidic residues" evidence="7">
    <location>
        <begin position="1099"/>
        <end position="1110"/>
    </location>
</feature>
<evidence type="ECO:0000259" key="9">
    <source>
        <dbReference type="PROSITE" id="PS51805"/>
    </source>
</evidence>
<keyword evidence="3 5" id="KW-0863">Zinc-finger</keyword>
<dbReference type="InterPro" id="IPR034732">
    <property type="entry name" value="EPHD"/>
</dbReference>
<feature type="region of interest" description="Disordered" evidence="7">
    <location>
        <begin position="836"/>
        <end position="861"/>
    </location>
</feature>
<accession>A0AAV4VQ92</accession>
<dbReference type="GO" id="GO:0006357">
    <property type="term" value="P:regulation of transcription by RNA polymerase II"/>
    <property type="evidence" value="ECO:0007669"/>
    <property type="project" value="TreeGrafter"/>
</dbReference>
<evidence type="ECO:0000256" key="5">
    <source>
        <dbReference type="PROSITE-ProRule" id="PRU00146"/>
    </source>
</evidence>
<evidence type="ECO:0000256" key="2">
    <source>
        <dbReference type="ARBA" id="ARBA00022737"/>
    </source>
</evidence>
<dbReference type="InterPro" id="IPR013083">
    <property type="entry name" value="Znf_RING/FYVE/PHD"/>
</dbReference>
<dbReference type="InterPro" id="IPR019542">
    <property type="entry name" value="Enhancer_polycomb-like_N"/>
</dbReference>
<feature type="compositionally biased region" description="Basic residues" evidence="7">
    <location>
        <begin position="43"/>
        <end position="55"/>
    </location>
</feature>
<evidence type="ECO:0000256" key="3">
    <source>
        <dbReference type="ARBA" id="ARBA00022771"/>
    </source>
</evidence>
<evidence type="ECO:0000256" key="6">
    <source>
        <dbReference type="SAM" id="Coils"/>
    </source>
</evidence>
<reference evidence="10 11" key="1">
    <citation type="submission" date="2021-06" db="EMBL/GenBank/DDBJ databases">
        <title>Caerostris darwini draft genome.</title>
        <authorList>
            <person name="Kono N."/>
            <person name="Arakawa K."/>
        </authorList>
    </citation>
    <scope>NUCLEOTIDE SEQUENCE [LARGE SCALE GENOMIC DNA]</scope>
</reference>
<dbReference type="PROSITE" id="PS50016">
    <property type="entry name" value="ZF_PHD_2"/>
    <property type="match status" value="1"/>
</dbReference>
<dbReference type="InterPro" id="IPR001965">
    <property type="entry name" value="Znf_PHD"/>
</dbReference>
<dbReference type="SMART" id="SM00249">
    <property type="entry name" value="PHD"/>
    <property type="match status" value="2"/>
</dbReference>
<evidence type="ECO:0000256" key="7">
    <source>
        <dbReference type="SAM" id="MobiDB-lite"/>
    </source>
</evidence>